<proteinExistence type="predicted"/>
<accession>A0ABS6IUB1</accession>
<keyword evidence="1" id="KW-0223">Dioxygenase</keyword>
<dbReference type="GO" id="GO:0051213">
    <property type="term" value="F:dioxygenase activity"/>
    <property type="evidence" value="ECO:0007669"/>
    <property type="project" value="UniProtKB-KW"/>
</dbReference>
<organism evidence="1 2">
    <name type="scientific">Reyranella humidisoli</name>
    <dbReference type="NCBI Taxonomy" id="2849149"/>
    <lineage>
        <taxon>Bacteria</taxon>
        <taxon>Pseudomonadati</taxon>
        <taxon>Pseudomonadota</taxon>
        <taxon>Alphaproteobacteria</taxon>
        <taxon>Hyphomicrobiales</taxon>
        <taxon>Reyranellaceae</taxon>
        <taxon>Reyranella</taxon>
    </lineage>
</organism>
<evidence type="ECO:0000313" key="1">
    <source>
        <dbReference type="EMBL" id="MBU8877277.1"/>
    </source>
</evidence>
<reference evidence="1 2" key="1">
    <citation type="submission" date="2021-06" db="EMBL/GenBank/DDBJ databases">
        <authorList>
            <person name="Lee D.H."/>
        </authorList>
    </citation>
    <scope>NUCLEOTIDE SEQUENCE [LARGE SCALE GENOMIC DNA]</scope>
    <source>
        <strain evidence="1 2">MMS21-HV4-11</strain>
    </source>
</reference>
<keyword evidence="1" id="KW-0560">Oxidoreductase</keyword>
<keyword evidence="2" id="KW-1185">Reference proteome</keyword>
<name>A0ABS6IUB1_9HYPH</name>
<gene>
    <name evidence="1" type="ORF">KQ910_26145</name>
</gene>
<sequence>MLANTTRTLTEAQREQWAVDGYLQIEDALSSAEVDFFSGLLDDTVRTAPGYEPAPGTLPRGHYAWKLPDPNKDAFMDRRDLLPYHQAFIDLIDRPGIFDLILDLMGPYIQFSMSQAIVRASTDMFPGYIHTDGGQAQKAIRVSETSRPLAVKVMYLLTDVTAADSGNFTVFPGSHLRPFPERAERIPSPGMPGAVPLLGKAGDAYVFPHALWHGPSPNHSGKARKTLLYNYCQMFMRAYDFSGPYAAILDRCTPRQRRLLGDLGHDFRPGDFFYAPEDQEAVMTGA</sequence>
<dbReference type="RefSeq" id="WP_216966949.1">
    <property type="nucleotide sequence ID" value="NZ_JAHOPB010000004.1"/>
</dbReference>
<comment type="caution">
    <text evidence="1">The sequence shown here is derived from an EMBL/GenBank/DDBJ whole genome shotgun (WGS) entry which is preliminary data.</text>
</comment>
<protein>
    <submittedName>
        <fullName evidence="1">Phytanoyl-CoA dioxygenase family protein</fullName>
    </submittedName>
</protein>
<dbReference type="Proteomes" id="UP000727907">
    <property type="component" value="Unassembled WGS sequence"/>
</dbReference>
<dbReference type="EMBL" id="JAHOPB010000004">
    <property type="protein sequence ID" value="MBU8877277.1"/>
    <property type="molecule type" value="Genomic_DNA"/>
</dbReference>
<dbReference type="InterPro" id="IPR008775">
    <property type="entry name" value="Phytyl_CoA_dOase-like"/>
</dbReference>
<evidence type="ECO:0000313" key="2">
    <source>
        <dbReference type="Proteomes" id="UP000727907"/>
    </source>
</evidence>
<dbReference type="Pfam" id="PF05721">
    <property type="entry name" value="PhyH"/>
    <property type="match status" value="1"/>
</dbReference>